<feature type="transmembrane region" description="Helical" evidence="6">
    <location>
        <begin position="26"/>
        <end position="49"/>
    </location>
</feature>
<sequence length="184" mass="20187">MSYSSAVLPDHVLTPARKRGVDGRSVLALVLFLLISFAVAAFGTLTTIATVDGWYADAAKVAWTPPNWLFGPVWTALYTMMAVAAWLVWRRRFFDYVTPALTLYVAQLFLNAVWTPLFFGGYTVIGGPALWVALAVIVLLDICVAGTIVVFWPTSRTAALLLVPYLAWILFATTLNWGIAVLNT</sequence>
<dbReference type="InterPro" id="IPR038330">
    <property type="entry name" value="TspO/MBR-related_sf"/>
</dbReference>
<dbReference type="EMBL" id="AP027731">
    <property type="protein sequence ID" value="BDZ44203.1"/>
    <property type="molecule type" value="Genomic_DNA"/>
</dbReference>
<evidence type="ECO:0000313" key="7">
    <source>
        <dbReference type="EMBL" id="BDZ44203.1"/>
    </source>
</evidence>
<dbReference type="RefSeq" id="WP_286277682.1">
    <property type="nucleotide sequence ID" value="NZ_AP027731.1"/>
</dbReference>
<keyword evidence="8" id="KW-1185">Reference proteome</keyword>
<dbReference type="PIRSF" id="PIRSF005859">
    <property type="entry name" value="PBR"/>
    <property type="match status" value="1"/>
</dbReference>
<dbReference type="CDD" id="cd15904">
    <property type="entry name" value="TSPO_MBR"/>
    <property type="match status" value="1"/>
</dbReference>
<feature type="transmembrane region" description="Helical" evidence="6">
    <location>
        <begin position="131"/>
        <end position="152"/>
    </location>
</feature>
<evidence type="ECO:0000256" key="3">
    <source>
        <dbReference type="ARBA" id="ARBA00022692"/>
    </source>
</evidence>
<dbReference type="PANTHER" id="PTHR10057">
    <property type="entry name" value="PERIPHERAL-TYPE BENZODIAZEPINE RECEPTOR"/>
    <property type="match status" value="1"/>
</dbReference>
<dbReference type="Pfam" id="PF03073">
    <property type="entry name" value="TspO_MBR"/>
    <property type="match status" value="1"/>
</dbReference>
<feature type="transmembrane region" description="Helical" evidence="6">
    <location>
        <begin position="159"/>
        <end position="179"/>
    </location>
</feature>
<name>A0ABN6XH24_9MICO</name>
<evidence type="ECO:0000256" key="1">
    <source>
        <dbReference type="ARBA" id="ARBA00004141"/>
    </source>
</evidence>
<keyword evidence="3 6" id="KW-0812">Transmembrane</keyword>
<comment type="subcellular location">
    <subcellularLocation>
        <location evidence="1">Membrane</location>
        <topology evidence="1">Multi-pass membrane protein</topology>
    </subcellularLocation>
</comment>
<keyword evidence="4 6" id="KW-1133">Transmembrane helix</keyword>
<evidence type="ECO:0000256" key="4">
    <source>
        <dbReference type="ARBA" id="ARBA00022989"/>
    </source>
</evidence>
<feature type="transmembrane region" description="Helical" evidence="6">
    <location>
        <begin position="69"/>
        <end position="89"/>
    </location>
</feature>
<dbReference type="InterPro" id="IPR004307">
    <property type="entry name" value="TspO_MBR"/>
</dbReference>
<keyword evidence="5 6" id="KW-0472">Membrane</keyword>
<dbReference type="Gene3D" id="1.20.1260.100">
    <property type="entry name" value="TspO/MBR protein"/>
    <property type="match status" value="1"/>
</dbReference>
<protein>
    <submittedName>
        <fullName evidence="7">TspO/MBR-related protein</fullName>
    </submittedName>
</protein>
<reference evidence="8" key="1">
    <citation type="journal article" date="2019" name="Int. J. Syst. Evol. Microbiol.">
        <title>The Global Catalogue of Microorganisms (GCM) 10K type strain sequencing project: providing services to taxonomists for standard genome sequencing and annotation.</title>
        <authorList>
            <consortium name="The Broad Institute Genomics Platform"/>
            <consortium name="The Broad Institute Genome Sequencing Center for Infectious Disease"/>
            <person name="Wu L."/>
            <person name="Ma J."/>
        </authorList>
    </citation>
    <scope>NUCLEOTIDE SEQUENCE [LARGE SCALE GENOMIC DNA]</scope>
    <source>
        <strain evidence="8">NBRC 108725</strain>
    </source>
</reference>
<proteinExistence type="inferred from homology"/>
<accession>A0ABN6XH24</accession>
<dbReference type="Proteomes" id="UP001321498">
    <property type="component" value="Chromosome"/>
</dbReference>
<evidence type="ECO:0000313" key="8">
    <source>
        <dbReference type="Proteomes" id="UP001321498"/>
    </source>
</evidence>
<gene>
    <name evidence="7" type="ORF">GCM10025866_01120</name>
</gene>
<evidence type="ECO:0000256" key="2">
    <source>
        <dbReference type="ARBA" id="ARBA00007524"/>
    </source>
</evidence>
<feature type="transmembrane region" description="Helical" evidence="6">
    <location>
        <begin position="101"/>
        <end position="125"/>
    </location>
</feature>
<dbReference type="PANTHER" id="PTHR10057:SF0">
    <property type="entry name" value="TRANSLOCATOR PROTEIN"/>
    <property type="match status" value="1"/>
</dbReference>
<comment type="similarity">
    <text evidence="2">Belongs to the TspO/BZRP family.</text>
</comment>
<evidence type="ECO:0000256" key="6">
    <source>
        <dbReference type="SAM" id="Phobius"/>
    </source>
</evidence>
<organism evidence="7 8">
    <name type="scientific">Naasia aerilata</name>
    <dbReference type="NCBI Taxonomy" id="1162966"/>
    <lineage>
        <taxon>Bacteria</taxon>
        <taxon>Bacillati</taxon>
        <taxon>Actinomycetota</taxon>
        <taxon>Actinomycetes</taxon>
        <taxon>Micrococcales</taxon>
        <taxon>Microbacteriaceae</taxon>
        <taxon>Naasia</taxon>
    </lineage>
</organism>
<evidence type="ECO:0000256" key="5">
    <source>
        <dbReference type="ARBA" id="ARBA00023136"/>
    </source>
</evidence>